<gene>
    <name evidence="1" type="ORF">CAMGR0001_0525</name>
</gene>
<reference evidence="1 2" key="1">
    <citation type="submission" date="2009-07" db="EMBL/GenBank/DDBJ databases">
        <authorList>
            <person name="Madupu R."/>
            <person name="Sebastian Y."/>
            <person name="Durkin A.S."/>
            <person name="Torralba M."/>
            <person name="Methe B."/>
            <person name="Sutton G.G."/>
            <person name="Strausberg R.L."/>
            <person name="Nelson K.E."/>
        </authorList>
    </citation>
    <scope>NUCLEOTIDE SEQUENCE [LARGE SCALE GENOMIC DNA]</scope>
    <source>
        <strain evidence="1 2">RM3268</strain>
    </source>
</reference>
<dbReference type="Proteomes" id="UP000005709">
    <property type="component" value="Unassembled WGS sequence"/>
</dbReference>
<dbReference type="EMBL" id="ACYG01000024">
    <property type="protein sequence ID" value="EEV17693.1"/>
    <property type="molecule type" value="Genomic_DNA"/>
</dbReference>
<keyword evidence="2" id="KW-1185">Reference proteome</keyword>
<sequence>MPSGELKFNQNFKGVGDLCRTTPTARSKFRAIKFIKRTNLGPVLLKI</sequence>
<evidence type="ECO:0000313" key="2">
    <source>
        <dbReference type="Proteomes" id="UP000005709"/>
    </source>
</evidence>
<comment type="caution">
    <text evidence="1">The sequence shown here is derived from an EMBL/GenBank/DDBJ whole genome shotgun (WGS) entry which is preliminary data.</text>
</comment>
<proteinExistence type="predicted"/>
<dbReference type="AlphaFoldDB" id="C8PHS9"/>
<name>C8PHS9_9BACT</name>
<organism evidence="1 2">
    <name type="scientific">Campylobacter gracilis RM3268</name>
    <dbReference type="NCBI Taxonomy" id="553220"/>
    <lineage>
        <taxon>Bacteria</taxon>
        <taxon>Pseudomonadati</taxon>
        <taxon>Campylobacterota</taxon>
        <taxon>Epsilonproteobacteria</taxon>
        <taxon>Campylobacterales</taxon>
        <taxon>Campylobacteraceae</taxon>
        <taxon>Campylobacter</taxon>
    </lineage>
</organism>
<protein>
    <submittedName>
        <fullName evidence="1">Uncharacterized protein</fullName>
    </submittedName>
</protein>
<evidence type="ECO:0000313" key="1">
    <source>
        <dbReference type="EMBL" id="EEV17693.1"/>
    </source>
</evidence>
<accession>C8PHS9</accession>